<name>A0A179V089_BLAGS</name>
<feature type="region of interest" description="Disordered" evidence="1">
    <location>
        <begin position="53"/>
        <end position="80"/>
    </location>
</feature>
<evidence type="ECO:0000313" key="3">
    <source>
        <dbReference type="Proteomes" id="UP000002038"/>
    </source>
</evidence>
<dbReference type="EMBL" id="GG657469">
    <property type="protein sequence ID" value="OAT12828.1"/>
    <property type="molecule type" value="Genomic_DNA"/>
</dbReference>
<dbReference type="OrthoDB" id="4184514at2759"/>
<proteinExistence type="predicted"/>
<dbReference type="GeneID" id="42529311"/>
<reference evidence="3" key="1">
    <citation type="journal article" date="2015" name="PLoS Genet.">
        <title>The dynamic genome and transcriptome of the human fungal pathogen Blastomyces and close relative Emmonsia.</title>
        <authorList>
            <person name="Munoz J.F."/>
            <person name="Gauthier G.M."/>
            <person name="Desjardins C.A."/>
            <person name="Gallo J.E."/>
            <person name="Holder J."/>
            <person name="Sullivan T.D."/>
            <person name="Marty A.J."/>
            <person name="Carmen J.C."/>
            <person name="Chen Z."/>
            <person name="Ding L."/>
            <person name="Gujja S."/>
            <person name="Magrini V."/>
            <person name="Misas E."/>
            <person name="Mitreva M."/>
            <person name="Priest M."/>
            <person name="Saif S."/>
            <person name="Whiston E.A."/>
            <person name="Young S."/>
            <person name="Zeng Q."/>
            <person name="Goldman W.E."/>
            <person name="Mardis E.R."/>
            <person name="Taylor J.W."/>
            <person name="McEwen J.G."/>
            <person name="Clay O.K."/>
            <person name="Klein B.S."/>
            <person name="Cuomo C.A."/>
        </authorList>
    </citation>
    <scope>NUCLEOTIDE SEQUENCE [LARGE SCALE GENOMIC DNA]</scope>
    <source>
        <strain evidence="3">SLH14081</strain>
    </source>
</reference>
<evidence type="ECO:0000256" key="1">
    <source>
        <dbReference type="SAM" id="MobiDB-lite"/>
    </source>
</evidence>
<gene>
    <name evidence="2" type="ORF">BDBG_17702</name>
</gene>
<evidence type="ECO:0000313" key="2">
    <source>
        <dbReference type="EMBL" id="OAT12828.1"/>
    </source>
</evidence>
<dbReference type="VEuPathDB" id="FungiDB:BDBG_17702"/>
<dbReference type="Proteomes" id="UP000002038">
    <property type="component" value="Unassembled WGS sequence"/>
</dbReference>
<organism evidence="2 3">
    <name type="scientific">Blastomyces gilchristii (strain SLH14081)</name>
    <name type="common">Blastomyces dermatitidis</name>
    <dbReference type="NCBI Taxonomy" id="559298"/>
    <lineage>
        <taxon>Eukaryota</taxon>
        <taxon>Fungi</taxon>
        <taxon>Dikarya</taxon>
        <taxon>Ascomycota</taxon>
        <taxon>Pezizomycotina</taxon>
        <taxon>Eurotiomycetes</taxon>
        <taxon>Eurotiomycetidae</taxon>
        <taxon>Onygenales</taxon>
        <taxon>Ajellomycetaceae</taxon>
        <taxon>Blastomyces</taxon>
    </lineage>
</organism>
<dbReference type="RefSeq" id="XP_031580568.1">
    <property type="nucleotide sequence ID" value="XM_031725359.1"/>
</dbReference>
<accession>A0A179V089</accession>
<protein>
    <submittedName>
        <fullName evidence="2">Uncharacterized protein</fullName>
    </submittedName>
</protein>
<keyword evidence="3" id="KW-1185">Reference proteome</keyword>
<sequence length="80" mass="9149">MTRGTHGKSSWPWQFPRNFPKHEATAVLMYNMLVDIWGSFYNRYEIEIKNLGQDSSAGSYGDGPATFEDDGSPETRERTD</sequence>
<dbReference type="KEGG" id="bgh:BDBG_17702"/>
<dbReference type="AlphaFoldDB" id="A0A179V089"/>
<dbReference type="STRING" id="559298.A0A179V089"/>